<comment type="caution">
    <text evidence="2">The sequence shown here is derived from an EMBL/GenBank/DDBJ whole genome shotgun (WGS) entry which is preliminary data.</text>
</comment>
<reference evidence="3" key="1">
    <citation type="journal article" date="2019" name="Int. J. Syst. Evol. Microbiol.">
        <title>The Global Catalogue of Microorganisms (GCM) 10K type strain sequencing project: providing services to taxonomists for standard genome sequencing and annotation.</title>
        <authorList>
            <consortium name="The Broad Institute Genomics Platform"/>
            <consortium name="The Broad Institute Genome Sequencing Center for Infectious Disease"/>
            <person name="Wu L."/>
            <person name="Ma J."/>
        </authorList>
    </citation>
    <scope>NUCLEOTIDE SEQUENCE [LARGE SCALE GENOMIC DNA]</scope>
    <source>
        <strain evidence="3">CGMCC 4.7677</strain>
    </source>
</reference>
<organism evidence="2 3">
    <name type="scientific">Amycolatopsis deserti</name>
    <dbReference type="NCBI Taxonomy" id="185696"/>
    <lineage>
        <taxon>Bacteria</taxon>
        <taxon>Bacillati</taxon>
        <taxon>Actinomycetota</taxon>
        <taxon>Actinomycetes</taxon>
        <taxon>Pseudonocardiales</taxon>
        <taxon>Pseudonocardiaceae</taxon>
        <taxon>Amycolatopsis</taxon>
    </lineage>
</organism>
<evidence type="ECO:0000313" key="3">
    <source>
        <dbReference type="Proteomes" id="UP000605897"/>
    </source>
</evidence>
<name>A0ABQ3IWW0_9PSEU</name>
<protein>
    <recommendedName>
        <fullName evidence="1">GmrSD restriction endonucleases N-terminal domain-containing protein</fullName>
    </recommendedName>
</protein>
<evidence type="ECO:0000259" key="1">
    <source>
        <dbReference type="Pfam" id="PF03235"/>
    </source>
</evidence>
<sequence>MTSNVPLDGTGSGNFSIPELVQYAGEGSIRVPTFQRQFAWTSKDIRTLFDSIYRGFPVGTLLLWRQFAEAGTVTLGPITFDVPQNPNAYWVVDGQQRITSLFVALSTKYRTEDERFEVFFDLETQKFIPPRRGSVPPRAIPVREALETRTLLQWLRNHADELAPEDFDTADRLGGALRDYRIPAYIVSGNNQELLREVFDRVNSAGKPISRAQVFHALFAGVEEPGSPASVVAAIEKLGFGTLDEGRVVQSLLALRGGDVQRDIRDEFGDGDRPADWFDATEVALTRAIEFLRSEGVAHQLLMPNTLPLPVLAVFFHLHPDPEPWNRRLLARWLWRGWVHGFGREGGQTPVLRRAIRSVNPELHDPTQAPSEYSAVKALLDFTPDREVPYLPMDNFNTKAANTRLIALALASLEPLDADRSKIDLGLEFGRYGTDAVTRFTPRSRSLAANRGFWRVDSESIRAVGDSEVLASHLIDADSRKALVSSDFDSFIKIRQKALENLVRRFLDSRLEPGSRIRPPLRQLAFEDDL</sequence>
<accession>A0ABQ3IWW0</accession>
<gene>
    <name evidence="2" type="ORF">GCM10017786_32470</name>
</gene>
<dbReference type="Pfam" id="PF03235">
    <property type="entry name" value="GmrSD_N"/>
    <property type="match status" value="1"/>
</dbReference>
<dbReference type="Proteomes" id="UP000605897">
    <property type="component" value="Unassembled WGS sequence"/>
</dbReference>
<keyword evidence="3" id="KW-1185">Reference proteome</keyword>
<proteinExistence type="predicted"/>
<dbReference type="PANTHER" id="PTHR37292">
    <property type="entry name" value="VNG6097C"/>
    <property type="match status" value="1"/>
</dbReference>
<dbReference type="RefSeq" id="WP_191245365.1">
    <property type="nucleotide sequence ID" value="NZ_BNAU01000003.1"/>
</dbReference>
<dbReference type="PANTHER" id="PTHR37292:SF2">
    <property type="entry name" value="DUF262 DOMAIN-CONTAINING PROTEIN"/>
    <property type="match status" value="1"/>
</dbReference>
<dbReference type="EMBL" id="BNAU01000003">
    <property type="protein sequence ID" value="GHE97280.1"/>
    <property type="molecule type" value="Genomic_DNA"/>
</dbReference>
<evidence type="ECO:0000313" key="2">
    <source>
        <dbReference type="EMBL" id="GHE97280.1"/>
    </source>
</evidence>
<feature type="domain" description="GmrSD restriction endonucleases N-terminal" evidence="1">
    <location>
        <begin position="21"/>
        <end position="219"/>
    </location>
</feature>
<dbReference type="InterPro" id="IPR004919">
    <property type="entry name" value="GmrSD_N"/>
</dbReference>